<feature type="compositionally biased region" description="Polar residues" evidence="6">
    <location>
        <begin position="484"/>
        <end position="493"/>
    </location>
</feature>
<protein>
    <submittedName>
        <fullName evidence="8">26S proteasome non-ATPase regulatory subunit</fullName>
    </submittedName>
</protein>
<dbReference type="EMBL" id="CP097507">
    <property type="protein sequence ID" value="URE02828.1"/>
    <property type="molecule type" value="Genomic_DNA"/>
</dbReference>
<keyword evidence="2 5" id="KW-0547">Nucleotide-binding</keyword>
<keyword evidence="4 5" id="KW-0067">ATP-binding</keyword>
<dbReference type="Gene3D" id="1.10.510.10">
    <property type="entry name" value="Transferase(Phosphotransferase) domain 1"/>
    <property type="match status" value="1"/>
</dbReference>
<dbReference type="InterPro" id="IPR006139">
    <property type="entry name" value="D-isomer_2_OHA_DH_cat_dom"/>
</dbReference>
<keyword evidence="9" id="KW-1185">Reference proteome</keyword>
<organism evidence="8 9">
    <name type="scientific">Musa troglodytarum</name>
    <name type="common">fe'i banana</name>
    <dbReference type="NCBI Taxonomy" id="320322"/>
    <lineage>
        <taxon>Eukaryota</taxon>
        <taxon>Viridiplantae</taxon>
        <taxon>Streptophyta</taxon>
        <taxon>Embryophyta</taxon>
        <taxon>Tracheophyta</taxon>
        <taxon>Spermatophyta</taxon>
        <taxon>Magnoliopsida</taxon>
        <taxon>Liliopsida</taxon>
        <taxon>Zingiberales</taxon>
        <taxon>Musaceae</taxon>
        <taxon>Musa</taxon>
    </lineage>
</organism>
<keyword evidence="1" id="KW-0808">Transferase</keyword>
<dbReference type="GO" id="GO:0000502">
    <property type="term" value="C:proteasome complex"/>
    <property type="evidence" value="ECO:0007669"/>
    <property type="project" value="UniProtKB-KW"/>
</dbReference>
<dbReference type="SUPFAM" id="SSF51735">
    <property type="entry name" value="NAD(P)-binding Rossmann-fold domains"/>
    <property type="match status" value="1"/>
</dbReference>
<feature type="compositionally biased region" description="Basic and acidic residues" evidence="6">
    <location>
        <begin position="521"/>
        <end position="533"/>
    </location>
</feature>
<feature type="compositionally biased region" description="Pro residues" evidence="6">
    <location>
        <begin position="461"/>
        <end position="480"/>
    </location>
</feature>
<dbReference type="PANTHER" id="PTHR47987:SF11">
    <property type="entry name" value="RECEPTOR-LIKE CYTOSOLIC SERINE_THREONINE-PROTEIN KINASE RBK1 ISOFORM X1"/>
    <property type="match status" value="1"/>
</dbReference>
<dbReference type="FunFam" id="1.10.510.10:FF:000284">
    <property type="entry name" value="Putative receptor-like serine/threonine-protein kinase"/>
    <property type="match status" value="1"/>
</dbReference>
<dbReference type="GO" id="GO:0016616">
    <property type="term" value="F:oxidoreductase activity, acting on the CH-OH group of donors, NAD or NADP as acceptor"/>
    <property type="evidence" value="ECO:0007669"/>
    <property type="project" value="InterPro"/>
</dbReference>
<name>A0A9E7K1J1_9LILI</name>
<dbReference type="Gene3D" id="3.40.50.720">
    <property type="entry name" value="NAD(P)-binding Rossmann-like Domain"/>
    <property type="match status" value="3"/>
</dbReference>
<dbReference type="InterPro" id="IPR006016">
    <property type="entry name" value="UspA"/>
</dbReference>
<evidence type="ECO:0000256" key="6">
    <source>
        <dbReference type="SAM" id="MobiDB-lite"/>
    </source>
</evidence>
<evidence type="ECO:0000313" key="9">
    <source>
        <dbReference type="Proteomes" id="UP001055439"/>
    </source>
</evidence>
<feature type="binding site" evidence="5">
    <location>
        <position position="890"/>
    </location>
    <ligand>
        <name>ATP</name>
        <dbReference type="ChEBI" id="CHEBI:30616"/>
    </ligand>
</feature>
<dbReference type="SUPFAM" id="SSF56112">
    <property type="entry name" value="Protein kinase-like (PK-like)"/>
    <property type="match status" value="1"/>
</dbReference>
<dbReference type="Pfam" id="PF00389">
    <property type="entry name" value="2-Hacid_dh"/>
    <property type="match status" value="1"/>
</dbReference>
<dbReference type="PROSITE" id="PS00107">
    <property type="entry name" value="PROTEIN_KINASE_ATP"/>
    <property type="match status" value="1"/>
</dbReference>
<dbReference type="Pfam" id="PF02826">
    <property type="entry name" value="2-Hacid_dh_C"/>
    <property type="match status" value="1"/>
</dbReference>
<dbReference type="Pfam" id="PF00069">
    <property type="entry name" value="Pkinase"/>
    <property type="match status" value="1"/>
</dbReference>
<dbReference type="Pfam" id="PF00582">
    <property type="entry name" value="Usp"/>
    <property type="match status" value="1"/>
</dbReference>
<dbReference type="GO" id="GO:0005524">
    <property type="term" value="F:ATP binding"/>
    <property type="evidence" value="ECO:0007669"/>
    <property type="project" value="UniProtKB-UniRule"/>
</dbReference>
<dbReference type="InterPro" id="IPR017441">
    <property type="entry name" value="Protein_kinase_ATP_BS"/>
</dbReference>
<evidence type="ECO:0000313" key="8">
    <source>
        <dbReference type="EMBL" id="URE02828.1"/>
    </source>
</evidence>
<dbReference type="PROSITE" id="PS00108">
    <property type="entry name" value="PROTEIN_KINASE_ST"/>
    <property type="match status" value="1"/>
</dbReference>
<feature type="compositionally biased region" description="Basic residues" evidence="6">
    <location>
        <begin position="400"/>
        <end position="415"/>
    </location>
</feature>
<accession>A0A9E7K1J1</accession>
<feature type="region of interest" description="Disordered" evidence="6">
    <location>
        <begin position="384"/>
        <end position="425"/>
    </location>
</feature>
<dbReference type="InterPro" id="IPR011009">
    <property type="entry name" value="Kinase-like_dom_sf"/>
</dbReference>
<dbReference type="GO" id="GO:0051287">
    <property type="term" value="F:NAD binding"/>
    <property type="evidence" value="ECO:0007669"/>
    <property type="project" value="InterPro"/>
</dbReference>
<dbReference type="InterPro" id="IPR000719">
    <property type="entry name" value="Prot_kinase_dom"/>
</dbReference>
<keyword evidence="3" id="KW-0418">Kinase</keyword>
<keyword evidence="8" id="KW-0647">Proteasome</keyword>
<evidence type="ECO:0000256" key="1">
    <source>
        <dbReference type="ARBA" id="ARBA00022679"/>
    </source>
</evidence>
<dbReference type="PROSITE" id="PS50011">
    <property type="entry name" value="PROTEIN_KINASE_DOM"/>
    <property type="match status" value="1"/>
</dbReference>
<dbReference type="FunFam" id="3.30.200.20:FF:000268">
    <property type="entry name" value="probable receptor-like serine/threonine-protein kinase At5g57670"/>
    <property type="match status" value="1"/>
</dbReference>
<dbReference type="Gene3D" id="3.30.200.20">
    <property type="entry name" value="Phosphorylase Kinase, domain 1"/>
    <property type="match status" value="1"/>
</dbReference>
<dbReference type="InterPro" id="IPR036291">
    <property type="entry name" value="NAD(P)-bd_dom_sf"/>
</dbReference>
<sequence>MAKPISIEVWNPSGKYRIVSTKSMPGTRWIRLLTDQDCRVEICTEKKTILSVEDILALIGNRCNGLTEDWGEVLFSALKRAGGSAFSNMAVGYNNVDVNAANKYGIAVGNTPGVLTETTAELAASLSLAAARRIVEADQFMRAGLYDGWLPHLFVGNLLKGQTVGVIGAGRIGSAYARMMANGEQPVTWKRAASMEDVLREADVEAILVNASRGPVIDEAALVEHLKANPMFRVGLDVFEGKIKGYPIWGDPNQVVPFLDENSPAPAACPSIINAKQLESFQPKFPKALLSVNNLRESSQDPKGDDLGDLQYSTKSRLSAGVGSEWLPVHSSILLALKKEPRSVCNKTLIGSLKERDRLGAANLSIPNKIRNTSIAAADDATPLRIPGSELRSDATQERRFKRGTNRRNGRRSRSRAGLERAPDEGSQIRAIRFERGLILGRGGESVWLLSKLDRALIPPPRPLPLRQPPLLPLPPPSPGLKPTKTNSDTGTFRSRDQRMKLKPSVNTRRKEPPPKAAAHRCREPKGERKRTVEKRMAVIEGEKHGESRCIMVGLQMNAKGKEVLDWAIHKVAEQGDRVMAVQVCRDSDLKKTTTLSLASTLDDHLASYQGICSLKQVVLVGRIARGSSIRRALVKEAKQCSAIKVVVGMKKKSSFFGSAPLAKYCAKNLPPTTALIAVRNGNVVFERGAAKPSQGEFLQTLRPTEISRWIRNSWSVVSEELQRPQSLRNLLYPSEARAIRKPEEKTVVETSRSPDSNHVKGEIVEAVLSSVTVLMRHLPEPVFGWPLLKKKAAPRSIEVKRANRAWRLSVVRRVMNLPPRTLSSAQPLLQLIEELNSVLGGSNLSCRWFQYEDLQSSTNRFSSENLIGKGGSSRVYRGRLGNGQQVAIKLSKLSPETSKDFLSEVDIITKLKHLRVVPLLGICVEEHTLVSVYRYFPNGSLEQNLHGDEMKHLLPWERRFRVGTEIAEALSYLHHGCRRPVIHRDVKSSNILLNDEFEPQLSDFGLAMWAPTAATDLTQSDVVGTFGYLAPEYLMYGKVSNKNDVYAFGVVLLELLTGRKPIDDGNPKGEESLVMWATRILERGELTDLLDPNLGTNHDKGEMSRMILAASLCITRVPRIRPQIDKAREEDMETWISSQADGMSEVVDCPDDEAYPTPSLALLDVDDDASVASVEQSHCGSWEAYLRRRWSRSSSFN</sequence>
<gene>
    <name evidence="8" type="ORF">MUK42_19893</name>
</gene>
<dbReference type="SMART" id="SM00220">
    <property type="entry name" value="S_TKc"/>
    <property type="match status" value="1"/>
</dbReference>
<evidence type="ECO:0000256" key="4">
    <source>
        <dbReference type="ARBA" id="ARBA00022840"/>
    </source>
</evidence>
<feature type="region of interest" description="Disordered" evidence="6">
    <location>
        <begin position="461"/>
        <end position="533"/>
    </location>
</feature>
<dbReference type="InterPro" id="IPR008271">
    <property type="entry name" value="Ser/Thr_kinase_AS"/>
</dbReference>
<dbReference type="OrthoDB" id="9991913at2759"/>
<reference evidence="8" key="1">
    <citation type="submission" date="2022-05" db="EMBL/GenBank/DDBJ databases">
        <title>The Musa troglodytarum L. genome provides insights into the mechanism of non-climacteric behaviour and enrichment of carotenoids.</title>
        <authorList>
            <person name="Wang J."/>
        </authorList>
    </citation>
    <scope>NUCLEOTIDE SEQUENCE</scope>
    <source>
        <tissue evidence="8">Leaf</tissue>
    </source>
</reference>
<dbReference type="Proteomes" id="UP001055439">
    <property type="component" value="Chromosome 5"/>
</dbReference>
<dbReference type="PANTHER" id="PTHR47987">
    <property type="entry name" value="OS08G0249100 PROTEIN"/>
    <property type="match status" value="1"/>
</dbReference>
<evidence type="ECO:0000259" key="7">
    <source>
        <dbReference type="PROSITE" id="PS50011"/>
    </source>
</evidence>
<proteinExistence type="predicted"/>
<evidence type="ECO:0000256" key="2">
    <source>
        <dbReference type="ARBA" id="ARBA00022741"/>
    </source>
</evidence>
<dbReference type="InterPro" id="IPR046958">
    <property type="entry name" value="RBK1/2/STUNTED"/>
</dbReference>
<dbReference type="SUPFAM" id="SSF52283">
    <property type="entry name" value="Formate/glycerate dehydrogenase catalytic domain-like"/>
    <property type="match status" value="1"/>
</dbReference>
<dbReference type="GO" id="GO:0004672">
    <property type="term" value="F:protein kinase activity"/>
    <property type="evidence" value="ECO:0007669"/>
    <property type="project" value="InterPro"/>
</dbReference>
<feature type="domain" description="Protein kinase" evidence="7">
    <location>
        <begin position="862"/>
        <end position="1137"/>
    </location>
</feature>
<evidence type="ECO:0000256" key="5">
    <source>
        <dbReference type="PROSITE-ProRule" id="PRU10141"/>
    </source>
</evidence>
<evidence type="ECO:0000256" key="3">
    <source>
        <dbReference type="ARBA" id="ARBA00022777"/>
    </source>
</evidence>
<dbReference type="InterPro" id="IPR006140">
    <property type="entry name" value="D-isomer_DH_NAD-bd"/>
</dbReference>
<dbReference type="AlphaFoldDB" id="A0A9E7K1J1"/>